<keyword evidence="4" id="KW-1185">Reference proteome</keyword>
<proteinExistence type="predicted"/>
<evidence type="ECO:0000313" key="4">
    <source>
        <dbReference type="Proteomes" id="UP000029228"/>
    </source>
</evidence>
<comment type="caution">
    <text evidence="3">The sequence shown here is derived from an EMBL/GenBank/DDBJ whole genome shotgun (WGS) entry which is preliminary data.</text>
</comment>
<sequence length="45" mass="4467">MNLSIGSGEMIALLGPSGCGKSTTLFAISGIHQIDGGSIEFALAT</sequence>
<dbReference type="PANTHER" id="PTHR42781">
    <property type="entry name" value="SPERMIDINE/PUTRESCINE IMPORT ATP-BINDING PROTEIN POTA"/>
    <property type="match status" value="1"/>
</dbReference>
<organism evidence="3 4">
    <name type="scientific">Vibrio maritimus</name>
    <dbReference type="NCBI Taxonomy" id="990268"/>
    <lineage>
        <taxon>Bacteria</taxon>
        <taxon>Pseudomonadati</taxon>
        <taxon>Pseudomonadota</taxon>
        <taxon>Gammaproteobacteria</taxon>
        <taxon>Vibrionales</taxon>
        <taxon>Vibrionaceae</taxon>
        <taxon>Vibrio</taxon>
    </lineage>
</organism>
<evidence type="ECO:0000256" key="1">
    <source>
        <dbReference type="ARBA" id="ARBA00022448"/>
    </source>
</evidence>
<protein>
    <submittedName>
        <fullName evidence="3">ABC transporter ATP-binding protein</fullName>
    </submittedName>
</protein>
<feature type="domain" description="ABC transporter" evidence="2">
    <location>
        <begin position="1"/>
        <end position="41"/>
    </location>
</feature>
<dbReference type="PANTHER" id="PTHR42781:SF4">
    <property type="entry name" value="SPERMIDINE_PUTRESCINE IMPORT ATP-BINDING PROTEIN POTA"/>
    <property type="match status" value="1"/>
</dbReference>
<evidence type="ECO:0000313" key="3">
    <source>
        <dbReference type="EMBL" id="GAL20048.1"/>
    </source>
</evidence>
<dbReference type="STRING" id="990268.JCM19235_4248"/>
<dbReference type="GO" id="GO:0016887">
    <property type="term" value="F:ATP hydrolysis activity"/>
    <property type="evidence" value="ECO:0007669"/>
    <property type="project" value="InterPro"/>
</dbReference>
<name>A0A090RZU8_9VIBR</name>
<dbReference type="Gene3D" id="3.40.50.300">
    <property type="entry name" value="P-loop containing nucleotide triphosphate hydrolases"/>
    <property type="match status" value="1"/>
</dbReference>
<gene>
    <name evidence="3" type="ORF">JCM19235_4248</name>
</gene>
<dbReference type="InterPro" id="IPR050093">
    <property type="entry name" value="ABC_SmlMolc_Importer"/>
</dbReference>
<dbReference type="Proteomes" id="UP000029228">
    <property type="component" value="Unassembled WGS sequence"/>
</dbReference>
<dbReference type="EMBL" id="BBMR01000005">
    <property type="protein sequence ID" value="GAL20048.1"/>
    <property type="molecule type" value="Genomic_DNA"/>
</dbReference>
<dbReference type="InterPro" id="IPR003439">
    <property type="entry name" value="ABC_transporter-like_ATP-bd"/>
</dbReference>
<dbReference type="GO" id="GO:0005524">
    <property type="term" value="F:ATP binding"/>
    <property type="evidence" value="ECO:0007669"/>
    <property type="project" value="UniProtKB-KW"/>
</dbReference>
<evidence type="ECO:0000259" key="2">
    <source>
        <dbReference type="Pfam" id="PF00005"/>
    </source>
</evidence>
<accession>A0A090RZU8</accession>
<dbReference type="SUPFAM" id="SSF52540">
    <property type="entry name" value="P-loop containing nucleoside triphosphate hydrolases"/>
    <property type="match status" value="1"/>
</dbReference>
<reference evidence="3 4" key="1">
    <citation type="submission" date="2014-09" db="EMBL/GenBank/DDBJ databases">
        <title>Vibrio maritimus JCM 19235. (C45) whole genome shotgun sequence.</title>
        <authorList>
            <person name="Sawabe T."/>
            <person name="Meirelles P."/>
            <person name="Nakanishi M."/>
            <person name="Sayaka M."/>
            <person name="Hattori M."/>
            <person name="Ohkuma M."/>
        </authorList>
    </citation>
    <scope>NUCLEOTIDE SEQUENCE [LARGE SCALE GENOMIC DNA]</scope>
    <source>
        <strain evidence="4">JCM19235</strain>
    </source>
</reference>
<dbReference type="InterPro" id="IPR027417">
    <property type="entry name" value="P-loop_NTPase"/>
</dbReference>
<keyword evidence="1" id="KW-0813">Transport</keyword>
<keyword evidence="3" id="KW-0547">Nucleotide-binding</keyword>
<dbReference type="AlphaFoldDB" id="A0A090RZU8"/>
<dbReference type="Pfam" id="PF00005">
    <property type="entry name" value="ABC_tran"/>
    <property type="match status" value="1"/>
</dbReference>
<keyword evidence="3" id="KW-0067">ATP-binding</keyword>